<dbReference type="InterPro" id="IPR014229">
    <property type="entry name" value="Spore_YtfJ"/>
</dbReference>
<dbReference type="RefSeq" id="WP_163635545.1">
    <property type="nucleotide sequence ID" value="NZ_JAAAMI010000005.1"/>
</dbReference>
<dbReference type="PIRSF" id="PIRSF021377">
    <property type="entry name" value="YtfJ"/>
    <property type="match status" value="1"/>
</dbReference>
<comment type="caution">
    <text evidence="1">The sequence shown here is derived from an EMBL/GenBank/DDBJ whole genome shotgun (WGS) entry which is preliminary data.</text>
</comment>
<organism evidence="1 2">
    <name type="scientific">Flagellimonas sediminis</name>
    <dbReference type="NCBI Taxonomy" id="2696468"/>
    <lineage>
        <taxon>Bacteria</taxon>
        <taxon>Pseudomonadati</taxon>
        <taxon>Bacteroidota</taxon>
        <taxon>Flavobacteriia</taxon>
        <taxon>Flavobacteriales</taxon>
        <taxon>Flavobacteriaceae</taxon>
        <taxon>Flagellimonas</taxon>
    </lineage>
</organism>
<dbReference type="PANTHER" id="PTHR39162">
    <property type="entry name" value="GLL3345 PROTEIN"/>
    <property type="match status" value="1"/>
</dbReference>
<dbReference type="PANTHER" id="PTHR39162:SF1">
    <property type="entry name" value="SPORULATION PROTEIN YTFJ"/>
    <property type="match status" value="1"/>
</dbReference>
<keyword evidence="2" id="KW-1185">Reference proteome</keyword>
<gene>
    <name evidence="1" type="ORF">GTK07_12355</name>
</gene>
<sequence length="124" mass="13273">MDLHFEELLNKVTDFIKTEAKTETIVGEPFQLGEFKCVPVIKVGMGFGSGGGEGIEGKTRKGEGVGAGAGIGIQPIGFLVTKGDEISFLEAGKTHGLAAAFEKVPDLIERIVKERNRKEEEVVV</sequence>
<dbReference type="EMBL" id="JAAAMI010000005">
    <property type="protein sequence ID" value="NDV44122.1"/>
    <property type="molecule type" value="Genomic_DNA"/>
</dbReference>
<dbReference type="AlphaFoldDB" id="A0A6I5L0M9"/>
<proteinExistence type="predicted"/>
<reference evidence="1 2" key="1">
    <citation type="submission" date="2020-01" db="EMBL/GenBank/DDBJ databases">
        <title>Muricauda sediminis sp.nov. 40Bstr401.</title>
        <authorList>
            <person name="Xue Z."/>
            <person name="Zhu S."/>
            <person name="Ren N."/>
            <person name="Chen T."/>
            <person name="Chen X."/>
            <person name="Chen J."/>
            <person name="Yang J."/>
        </authorList>
    </citation>
    <scope>NUCLEOTIDE SEQUENCE [LARGE SCALE GENOMIC DNA]</scope>
    <source>
        <strain evidence="1 2">40Bstr401</strain>
    </source>
</reference>
<evidence type="ECO:0000313" key="2">
    <source>
        <dbReference type="Proteomes" id="UP000468707"/>
    </source>
</evidence>
<evidence type="ECO:0000313" key="1">
    <source>
        <dbReference type="EMBL" id="NDV44122.1"/>
    </source>
</evidence>
<name>A0A6I5L0M9_9FLAO</name>
<protein>
    <submittedName>
        <fullName evidence="1">Sporulation protein</fullName>
    </submittedName>
</protein>
<accession>A0A6I5L0M9</accession>
<dbReference type="Pfam" id="PF09579">
    <property type="entry name" value="Spore_YtfJ"/>
    <property type="match status" value="1"/>
</dbReference>
<dbReference type="Proteomes" id="UP000468707">
    <property type="component" value="Unassembled WGS sequence"/>
</dbReference>